<evidence type="ECO:0000313" key="5">
    <source>
        <dbReference type="EMBL" id="SSY80439.1"/>
    </source>
</evidence>
<dbReference type="GO" id="GO:0045820">
    <property type="term" value="P:negative regulation of glycolytic process"/>
    <property type="evidence" value="ECO:0007669"/>
    <property type="project" value="TreeGrafter"/>
</dbReference>
<sequence>MNNVNCTRFSLPNEYERFKIILSFFPLQSINTMKNLEIYLTRHGETEFNVTQRLQGWADSPLTEDGKRVAQELGDKLRGHNFQAAFCSTLPRTLTTAQLILAHQPHLPIMALNDLREYHFGQFEGNYGNDLYEKIIAHRGIADVETWLNFYRHADHNVLAETVSQLDPRAETEAQFVQRLQRGMAQVVANSPDEGRVLVVSHGMAIVALLKSIDKSAILYKSPANASVSRLHFDGTKWRILSVAQTDFT</sequence>
<dbReference type="SMART" id="SM00855">
    <property type="entry name" value="PGAM"/>
    <property type="match status" value="1"/>
</dbReference>
<gene>
    <name evidence="5" type="primary">cobC</name>
    <name evidence="5" type="ORF">NCTC10283_01998</name>
</gene>
<protein>
    <submittedName>
        <fullName evidence="5">Alpha-ribazole phosphatase</fullName>
        <ecNumber evidence="5">3.1.3.73</ecNumber>
    </submittedName>
</protein>
<dbReference type="PANTHER" id="PTHR46517:SF1">
    <property type="entry name" value="FRUCTOSE-2,6-BISPHOSPHATASE TIGAR"/>
    <property type="match status" value="1"/>
</dbReference>
<dbReference type="Pfam" id="PF00300">
    <property type="entry name" value="His_Phos_1"/>
    <property type="match status" value="1"/>
</dbReference>
<dbReference type="InterPro" id="IPR001345">
    <property type="entry name" value="PG/BPGM_mutase_AS"/>
</dbReference>
<dbReference type="InterPro" id="IPR013078">
    <property type="entry name" value="His_Pase_superF_clade-1"/>
</dbReference>
<proteinExistence type="predicted"/>
<dbReference type="EMBL" id="UFSO01000003">
    <property type="protein sequence ID" value="SSY80439.1"/>
    <property type="molecule type" value="Genomic_DNA"/>
</dbReference>
<dbReference type="GO" id="GO:0005829">
    <property type="term" value="C:cytosol"/>
    <property type="evidence" value="ECO:0007669"/>
    <property type="project" value="TreeGrafter"/>
</dbReference>
<dbReference type="PROSITE" id="PS00175">
    <property type="entry name" value="PG_MUTASE"/>
    <property type="match status" value="1"/>
</dbReference>
<dbReference type="Gene3D" id="3.40.50.1240">
    <property type="entry name" value="Phosphoglycerate mutase-like"/>
    <property type="match status" value="1"/>
</dbReference>
<dbReference type="GO" id="GO:0043456">
    <property type="term" value="P:regulation of pentose-phosphate shunt"/>
    <property type="evidence" value="ECO:0007669"/>
    <property type="project" value="TreeGrafter"/>
</dbReference>
<evidence type="ECO:0000256" key="3">
    <source>
        <dbReference type="PIRSR" id="PIRSR613078-2"/>
    </source>
</evidence>
<reference evidence="5 6" key="1">
    <citation type="submission" date="2018-06" db="EMBL/GenBank/DDBJ databases">
        <authorList>
            <consortium name="Pathogen Informatics"/>
            <person name="Doyle S."/>
        </authorList>
    </citation>
    <scope>NUCLEOTIDE SEQUENCE [LARGE SCALE GENOMIC DNA]</scope>
    <source>
        <strain evidence="5 6">NCTC10283</strain>
    </source>
</reference>
<feature type="binding site" evidence="3">
    <location>
        <begin position="42"/>
        <end position="49"/>
    </location>
    <ligand>
        <name>substrate</name>
    </ligand>
</feature>
<feature type="site" description="Transition state stabilizer" evidence="4">
    <location>
        <position position="202"/>
    </location>
</feature>
<feature type="active site" description="Tele-phosphohistidine intermediate" evidence="2">
    <location>
        <position position="43"/>
    </location>
</feature>
<name>A0A376BU42_9NEIS</name>
<evidence type="ECO:0000256" key="2">
    <source>
        <dbReference type="PIRSR" id="PIRSR613078-1"/>
    </source>
</evidence>
<dbReference type="EC" id="3.1.3.73" evidence="5"/>
<dbReference type="InterPro" id="IPR029033">
    <property type="entry name" value="His_PPase_superfam"/>
</dbReference>
<dbReference type="GO" id="GO:0043755">
    <property type="term" value="F:alpha-ribazole phosphatase activity"/>
    <property type="evidence" value="ECO:0007669"/>
    <property type="project" value="UniProtKB-EC"/>
</dbReference>
<dbReference type="InterPro" id="IPR051695">
    <property type="entry name" value="Phosphoglycerate_Mutase"/>
</dbReference>
<organism evidence="5 6">
    <name type="scientific">Alysiella crassa</name>
    <dbReference type="NCBI Taxonomy" id="153491"/>
    <lineage>
        <taxon>Bacteria</taxon>
        <taxon>Pseudomonadati</taxon>
        <taxon>Pseudomonadota</taxon>
        <taxon>Betaproteobacteria</taxon>
        <taxon>Neisseriales</taxon>
        <taxon>Neisseriaceae</taxon>
        <taxon>Alysiella</taxon>
    </lineage>
</organism>
<keyword evidence="1 5" id="KW-0378">Hydrolase</keyword>
<evidence type="ECO:0000256" key="1">
    <source>
        <dbReference type="ARBA" id="ARBA00022801"/>
    </source>
</evidence>
<evidence type="ECO:0000313" key="6">
    <source>
        <dbReference type="Proteomes" id="UP000254209"/>
    </source>
</evidence>
<dbReference type="Proteomes" id="UP000254209">
    <property type="component" value="Unassembled WGS sequence"/>
</dbReference>
<evidence type="ECO:0000256" key="4">
    <source>
        <dbReference type="PIRSR" id="PIRSR613078-3"/>
    </source>
</evidence>
<dbReference type="STRING" id="1120980.GCA_000745955_00735"/>
<accession>A0A376BU42</accession>
<feature type="binding site" evidence="3">
    <location>
        <position position="92"/>
    </location>
    <ligand>
        <name>substrate</name>
    </ligand>
</feature>
<dbReference type="PANTHER" id="PTHR46517">
    <property type="entry name" value="FRUCTOSE-2,6-BISPHOSPHATASE TIGAR"/>
    <property type="match status" value="1"/>
</dbReference>
<dbReference type="SUPFAM" id="SSF53254">
    <property type="entry name" value="Phosphoglycerate mutase-like"/>
    <property type="match status" value="1"/>
</dbReference>
<keyword evidence="6" id="KW-1185">Reference proteome</keyword>
<feature type="active site" description="Proton donor/acceptor" evidence="2">
    <location>
        <position position="117"/>
    </location>
</feature>
<dbReference type="GO" id="GO:0004331">
    <property type="term" value="F:fructose-2,6-bisphosphate 2-phosphatase activity"/>
    <property type="evidence" value="ECO:0007669"/>
    <property type="project" value="TreeGrafter"/>
</dbReference>
<dbReference type="AlphaFoldDB" id="A0A376BU42"/>
<dbReference type="CDD" id="cd07067">
    <property type="entry name" value="HP_PGM_like"/>
    <property type="match status" value="1"/>
</dbReference>